<dbReference type="Proteomes" id="UP000243579">
    <property type="component" value="Unassembled WGS sequence"/>
</dbReference>
<feature type="binding site" evidence="6">
    <location>
        <position position="851"/>
    </location>
    <ligand>
        <name>ATP</name>
        <dbReference type="ChEBI" id="CHEBI:30616"/>
    </ligand>
</feature>
<dbReference type="InterPro" id="IPR008271">
    <property type="entry name" value="Ser/Thr_kinase_AS"/>
</dbReference>
<dbReference type="InterPro" id="IPR001849">
    <property type="entry name" value="PH_domain"/>
</dbReference>
<dbReference type="InterPro" id="IPR000719">
    <property type="entry name" value="Prot_kinase_dom"/>
</dbReference>
<dbReference type="Gene3D" id="3.30.200.20">
    <property type="entry name" value="Phosphorylase Kinase, domain 1"/>
    <property type="match status" value="1"/>
</dbReference>
<dbReference type="CDD" id="cd00821">
    <property type="entry name" value="PH"/>
    <property type="match status" value="1"/>
</dbReference>
<feature type="domain" description="Protein kinase" evidence="10">
    <location>
        <begin position="821"/>
        <end position="1112"/>
    </location>
</feature>
<comment type="catalytic activity">
    <reaction evidence="7">
        <text>L-threonyl-[protein] + ATP = O-phospho-L-threonyl-[protein] + ADP + H(+)</text>
        <dbReference type="Rhea" id="RHEA:46608"/>
        <dbReference type="Rhea" id="RHEA-COMP:11060"/>
        <dbReference type="Rhea" id="RHEA-COMP:11605"/>
        <dbReference type="ChEBI" id="CHEBI:15378"/>
        <dbReference type="ChEBI" id="CHEBI:30013"/>
        <dbReference type="ChEBI" id="CHEBI:30616"/>
        <dbReference type="ChEBI" id="CHEBI:61977"/>
        <dbReference type="ChEBI" id="CHEBI:456216"/>
        <dbReference type="EC" id="2.7.11.24"/>
    </reaction>
</comment>
<evidence type="ECO:0000256" key="8">
    <source>
        <dbReference type="SAM" id="MobiDB-lite"/>
    </source>
</evidence>
<dbReference type="SUPFAM" id="SSF56112">
    <property type="entry name" value="Protein kinase-like (PK-like)"/>
    <property type="match status" value="1"/>
</dbReference>
<feature type="region of interest" description="Disordered" evidence="8">
    <location>
        <begin position="568"/>
        <end position="591"/>
    </location>
</feature>
<dbReference type="PROSITE" id="PS50003">
    <property type="entry name" value="PH_DOMAIN"/>
    <property type="match status" value="1"/>
</dbReference>
<dbReference type="InterPro" id="IPR017441">
    <property type="entry name" value="Protein_kinase_ATP_BS"/>
</dbReference>
<dbReference type="OrthoDB" id="61479at2759"/>
<comment type="caution">
    <text evidence="11">The sequence shown here is derived from an EMBL/GenBank/DDBJ whole genome shotgun (WGS) entry which is preliminary data.</text>
</comment>
<dbReference type="InterPro" id="IPR003527">
    <property type="entry name" value="MAP_kinase_CS"/>
</dbReference>
<dbReference type="InterPro" id="IPR011009">
    <property type="entry name" value="Kinase-like_dom_sf"/>
</dbReference>
<dbReference type="PROSITE" id="PS00107">
    <property type="entry name" value="PROTEIN_KINASE_ATP"/>
    <property type="match status" value="1"/>
</dbReference>
<dbReference type="STRING" id="1202772.A0A1V9YFM0"/>
<keyword evidence="3 6" id="KW-0547">Nucleotide-binding</keyword>
<gene>
    <name evidence="11" type="ORF">ACHHYP_13304</name>
</gene>
<keyword evidence="5 6" id="KW-0067">ATP-binding</keyword>
<dbReference type="AlphaFoldDB" id="A0A1V9YFM0"/>
<comment type="activity regulation">
    <text evidence="7">Activated by threonine and tyrosine phosphorylation.</text>
</comment>
<feature type="domain" description="PH" evidence="9">
    <location>
        <begin position="226"/>
        <end position="322"/>
    </location>
</feature>
<keyword evidence="12" id="KW-1185">Reference proteome</keyword>
<dbReference type="PROSITE" id="PS00108">
    <property type="entry name" value="PROTEIN_KINASE_ST"/>
    <property type="match status" value="1"/>
</dbReference>
<dbReference type="SUPFAM" id="SSF50729">
    <property type="entry name" value="PH domain-like"/>
    <property type="match status" value="1"/>
</dbReference>
<evidence type="ECO:0000256" key="7">
    <source>
        <dbReference type="RuleBase" id="RU361165"/>
    </source>
</evidence>
<keyword evidence="2 7" id="KW-0808">Transferase</keyword>
<evidence type="ECO:0000256" key="1">
    <source>
        <dbReference type="ARBA" id="ARBA00022527"/>
    </source>
</evidence>
<reference evidence="11 12" key="1">
    <citation type="journal article" date="2014" name="Genome Biol. Evol.">
        <title>The secreted proteins of Achlya hypogyna and Thraustotheca clavata identify the ancestral oomycete secretome and reveal gene acquisitions by horizontal gene transfer.</title>
        <authorList>
            <person name="Misner I."/>
            <person name="Blouin N."/>
            <person name="Leonard G."/>
            <person name="Richards T.A."/>
            <person name="Lane C.E."/>
        </authorList>
    </citation>
    <scope>NUCLEOTIDE SEQUENCE [LARGE SCALE GENOMIC DNA]</scope>
    <source>
        <strain evidence="11 12">ATCC 48635</strain>
    </source>
</reference>
<dbReference type="GO" id="GO:0004707">
    <property type="term" value="F:MAP kinase activity"/>
    <property type="evidence" value="ECO:0007669"/>
    <property type="project" value="UniProtKB-EC"/>
</dbReference>
<name>A0A1V9YFM0_ACHHY</name>
<dbReference type="InterPro" id="IPR011993">
    <property type="entry name" value="PH-like_dom_sf"/>
</dbReference>
<keyword evidence="7" id="KW-0460">Magnesium</keyword>
<evidence type="ECO:0000259" key="10">
    <source>
        <dbReference type="PROSITE" id="PS50011"/>
    </source>
</evidence>
<dbReference type="SMART" id="SM00233">
    <property type="entry name" value="PH"/>
    <property type="match status" value="1"/>
</dbReference>
<feature type="compositionally biased region" description="Basic and acidic residues" evidence="8">
    <location>
        <begin position="568"/>
        <end position="587"/>
    </location>
</feature>
<protein>
    <recommendedName>
        <fullName evidence="7">Mitogen-activated protein kinase</fullName>
        <ecNumber evidence="7">2.7.11.24</ecNumber>
    </recommendedName>
</protein>
<comment type="similarity">
    <text evidence="7">Belongs to the protein kinase superfamily. Ser/Thr protein kinase family. MAP kinase subfamily.</text>
</comment>
<dbReference type="PROSITE" id="PS01351">
    <property type="entry name" value="MAPK"/>
    <property type="match status" value="1"/>
</dbReference>
<evidence type="ECO:0000313" key="12">
    <source>
        <dbReference type="Proteomes" id="UP000243579"/>
    </source>
</evidence>
<dbReference type="SMART" id="SM00220">
    <property type="entry name" value="S_TKc"/>
    <property type="match status" value="1"/>
</dbReference>
<dbReference type="EC" id="2.7.11.24" evidence="7"/>
<dbReference type="PROSITE" id="PS50011">
    <property type="entry name" value="PROTEIN_KINASE_DOM"/>
    <property type="match status" value="1"/>
</dbReference>
<sequence>MTEHRRFTLRNEDEGDGPGTVHSVVQLLAPPSPGDASTFKDGGVGHVTMAMSLADERSFASLLAQLSALTVVSPLPSWRGVGCVQVGAWGPHLVQLSAFQLHETDQVRLTLACNRAHGDAFSIEDERSTLYRVLLTLQEKLQPEEAVPERPRRVNSTFDRDLPENGDLEEKTNIESPPVHRRSTKRSESAPVYATPPTSPNETLPVTRARSNTVRYLLSSREGYGGIAFEGYLNKKGDLLAAWKTCYCVLEGKTLAVYDSREDFIADVGLKVRMQLVAVDEEAGPKANGFSVKTEGHKTQHMASRTAFERDQWIRAIKIQLAQHAPASKDGPATPPTPHVAFASQPIDVPVFYTLLSSLLREEIADFPILCRNIHPDILLTSNYPPIVPFWGQYRRYDGLLLFISAMLETVDFESFEMADIVELIPESSECATPDQTIAYKKRLVVTGKETFSIRNIDPPRRITQLFVHELWLDYKDRLVRWHINGDSVVLSVAFDACDKGKGLRLMLPGEQSAIQQAIPPGTFYVQVLKAQSLGLQDAVGEGKSKGASGVYVRCVVVEGTHVERTFDGLDGHLPTEHPSPPKDDSGAKPTTATRLLRGIQRATGTSLERPYAPYGDKSGCVTAIATHRHSKDVEWNANLRLGFPGCPRGSHYVLKIEIYQSRFMMPDVLVGVCKVNLSPHMALTTASAEAKANGALPRWYNLCDIYHDCKEWWAPPTVFRGRLQLAIVYAPSHQPGATMLPSPVEATAAVDTTETLREYFSTQETKNIPTPPNPQHQNLFGLGMPSLIRFASNPHTPNVTVRDNHIVMAKKTAFDMPVRYQLIKVLGSGSYGEVIAASDTETGASVAIKKIPQAFRELLDTKRILRELCLLRQLKHPHLIRLWDVLRPPRCVEMEDIYLVTDLMEADLHRIIHSTQTLSDEHVAYLMYQIFRALKYLHSANIAHRDLKPSNVLLTTQCEVKLCDLGLARSLGTEVRELHSDLTEYVVTRWYRAPEVLLDGSRYGISLDMWSAGCIMAEMLGRKPLFPGSSTITQLGKIFNVLGTPSSAYVAKMIKPAAKKWVERQRPRTAIPFSEIYPQTNALALDLLGKLLTLDPEERITAADALEHPYITSLGLVPDEAVDTFEGTIDASHECVPEVKAAMQEAVFEQVCIFHPEALEAEKLLQHQDVKFRVSPQSGQLKPDRD</sequence>
<evidence type="ECO:0000259" key="9">
    <source>
        <dbReference type="PROSITE" id="PS50003"/>
    </source>
</evidence>
<dbReference type="Pfam" id="PF00069">
    <property type="entry name" value="Pkinase"/>
    <property type="match status" value="1"/>
</dbReference>
<proteinExistence type="inferred from homology"/>
<dbReference type="PANTHER" id="PTHR24055">
    <property type="entry name" value="MITOGEN-ACTIVATED PROTEIN KINASE"/>
    <property type="match status" value="1"/>
</dbReference>
<evidence type="ECO:0000256" key="6">
    <source>
        <dbReference type="PROSITE-ProRule" id="PRU10141"/>
    </source>
</evidence>
<dbReference type="Pfam" id="PF00169">
    <property type="entry name" value="PH"/>
    <property type="match status" value="1"/>
</dbReference>
<dbReference type="InterPro" id="IPR050117">
    <property type="entry name" value="MAPK"/>
</dbReference>
<dbReference type="FunFam" id="1.10.510.10:FF:000040">
    <property type="entry name" value="Mitogen-activated protein kinase"/>
    <property type="match status" value="1"/>
</dbReference>
<evidence type="ECO:0000256" key="3">
    <source>
        <dbReference type="ARBA" id="ARBA00022741"/>
    </source>
</evidence>
<dbReference type="GO" id="GO:0005524">
    <property type="term" value="F:ATP binding"/>
    <property type="evidence" value="ECO:0007669"/>
    <property type="project" value="UniProtKB-UniRule"/>
</dbReference>
<evidence type="ECO:0000256" key="2">
    <source>
        <dbReference type="ARBA" id="ARBA00022679"/>
    </source>
</evidence>
<feature type="region of interest" description="Disordered" evidence="8">
    <location>
        <begin position="144"/>
        <end position="206"/>
    </location>
</feature>
<dbReference type="Gene3D" id="1.10.510.10">
    <property type="entry name" value="Transferase(Phosphotransferase) domain 1"/>
    <property type="match status" value="1"/>
</dbReference>
<accession>A0A1V9YFM0</accession>
<dbReference type="FunFam" id="3.30.200.20:FF:000046">
    <property type="entry name" value="Mitogen-activated protein kinase"/>
    <property type="match status" value="1"/>
</dbReference>
<keyword evidence="4 7" id="KW-0418">Kinase</keyword>
<organism evidence="11 12">
    <name type="scientific">Achlya hypogyna</name>
    <name type="common">Oomycete</name>
    <name type="synonym">Protoachlya hypogyna</name>
    <dbReference type="NCBI Taxonomy" id="1202772"/>
    <lineage>
        <taxon>Eukaryota</taxon>
        <taxon>Sar</taxon>
        <taxon>Stramenopiles</taxon>
        <taxon>Oomycota</taxon>
        <taxon>Saprolegniomycetes</taxon>
        <taxon>Saprolegniales</taxon>
        <taxon>Achlyaceae</taxon>
        <taxon>Achlya</taxon>
    </lineage>
</organism>
<dbReference type="EMBL" id="JNBR01001854">
    <property type="protein sequence ID" value="OQR84506.1"/>
    <property type="molecule type" value="Genomic_DNA"/>
</dbReference>
<dbReference type="Gene3D" id="2.30.29.30">
    <property type="entry name" value="Pleckstrin-homology domain (PH domain)/Phosphotyrosine-binding domain (PTB)"/>
    <property type="match status" value="1"/>
</dbReference>
<dbReference type="CDD" id="cd07834">
    <property type="entry name" value="STKc_MAPK"/>
    <property type="match status" value="1"/>
</dbReference>
<comment type="cofactor">
    <cofactor evidence="7">
        <name>Mg(2+)</name>
        <dbReference type="ChEBI" id="CHEBI:18420"/>
    </cofactor>
</comment>
<feature type="compositionally biased region" description="Basic and acidic residues" evidence="8">
    <location>
        <begin position="144"/>
        <end position="173"/>
    </location>
</feature>
<evidence type="ECO:0000313" key="11">
    <source>
        <dbReference type="EMBL" id="OQR84506.1"/>
    </source>
</evidence>
<keyword evidence="1 7" id="KW-0723">Serine/threonine-protein kinase</keyword>
<evidence type="ECO:0000256" key="4">
    <source>
        <dbReference type="ARBA" id="ARBA00022777"/>
    </source>
</evidence>
<evidence type="ECO:0000256" key="5">
    <source>
        <dbReference type="ARBA" id="ARBA00022840"/>
    </source>
</evidence>